<protein>
    <submittedName>
        <fullName evidence="5">Kinase-like domain-containing protein</fullName>
    </submittedName>
</protein>
<dbReference type="PROSITE" id="PS00107">
    <property type="entry name" value="PROTEIN_KINASE_ATP"/>
    <property type="match status" value="1"/>
</dbReference>
<dbReference type="InterPro" id="IPR011990">
    <property type="entry name" value="TPR-like_helical_dom_sf"/>
</dbReference>
<dbReference type="PRINTS" id="PR00109">
    <property type="entry name" value="TYRKINASE"/>
</dbReference>
<dbReference type="GO" id="GO:0005524">
    <property type="term" value="F:ATP binding"/>
    <property type="evidence" value="ECO:0007669"/>
    <property type="project" value="UniProtKB-UniRule"/>
</dbReference>
<dbReference type="InterPro" id="IPR006597">
    <property type="entry name" value="Sel1-like"/>
</dbReference>
<feature type="binding site" evidence="1">
    <location>
        <position position="60"/>
    </location>
    <ligand>
        <name>ATP</name>
        <dbReference type="ChEBI" id="CHEBI:30616"/>
    </ligand>
</feature>
<keyword evidence="5" id="KW-0418">Kinase</keyword>
<dbReference type="Pfam" id="PF07714">
    <property type="entry name" value="PK_Tyr_Ser-Thr"/>
    <property type="match status" value="1"/>
</dbReference>
<evidence type="ECO:0000313" key="6">
    <source>
        <dbReference type="Proteomes" id="UP000247702"/>
    </source>
</evidence>
<keyword evidence="5" id="KW-0808">Transferase</keyword>
<dbReference type="InterPro" id="IPR011009">
    <property type="entry name" value="Kinase-like_dom_sf"/>
</dbReference>
<evidence type="ECO:0000259" key="3">
    <source>
        <dbReference type="PROSITE" id="PS50011"/>
    </source>
</evidence>
<dbReference type="Gene3D" id="1.10.510.10">
    <property type="entry name" value="Transferase(Phosphotransferase) domain 1"/>
    <property type="match status" value="1"/>
</dbReference>
<evidence type="ECO:0000256" key="2">
    <source>
        <dbReference type="SAM" id="MobiDB-lite"/>
    </source>
</evidence>
<reference evidence="4 6" key="1">
    <citation type="submission" date="2017-11" db="EMBL/GenBank/DDBJ databases">
        <title>The genome of Rhizophagus clarus HR1 reveals common genetic basis of auxotrophy among arbuscular mycorrhizal fungi.</title>
        <authorList>
            <person name="Kobayashi Y."/>
        </authorList>
    </citation>
    <scope>NUCLEOTIDE SEQUENCE [LARGE SCALE GENOMIC DNA]</scope>
    <source>
        <strain evidence="4 6">HR1</strain>
    </source>
</reference>
<evidence type="ECO:0000313" key="5">
    <source>
        <dbReference type="EMBL" id="GES93135.1"/>
    </source>
</evidence>
<feature type="domain" description="Protein kinase" evidence="3">
    <location>
        <begin position="31"/>
        <end position="297"/>
    </location>
</feature>
<dbReference type="EMBL" id="BLAL01000221">
    <property type="protein sequence ID" value="GES93135.1"/>
    <property type="molecule type" value="Genomic_DNA"/>
</dbReference>
<dbReference type="PANTHER" id="PTHR44329">
    <property type="entry name" value="SERINE/THREONINE-PROTEIN KINASE TNNI3K-RELATED"/>
    <property type="match status" value="1"/>
</dbReference>
<dbReference type="Proteomes" id="UP000247702">
    <property type="component" value="Unassembled WGS sequence"/>
</dbReference>
<dbReference type="GO" id="GO:0004674">
    <property type="term" value="F:protein serine/threonine kinase activity"/>
    <property type="evidence" value="ECO:0007669"/>
    <property type="project" value="TreeGrafter"/>
</dbReference>
<dbReference type="EMBL" id="BEXD01003888">
    <property type="protein sequence ID" value="GBC03492.1"/>
    <property type="molecule type" value="Genomic_DNA"/>
</dbReference>
<dbReference type="Pfam" id="PF08238">
    <property type="entry name" value="Sel1"/>
    <property type="match status" value="4"/>
</dbReference>
<dbReference type="Proteomes" id="UP000615446">
    <property type="component" value="Unassembled WGS sequence"/>
</dbReference>
<dbReference type="SUPFAM" id="SSF56112">
    <property type="entry name" value="Protein kinase-like (PK-like)"/>
    <property type="match status" value="1"/>
</dbReference>
<dbReference type="OrthoDB" id="541276at2759"/>
<dbReference type="InterPro" id="IPR001245">
    <property type="entry name" value="Ser-Thr/Tyr_kinase_cat_dom"/>
</dbReference>
<accession>A0A2Z6S496</accession>
<dbReference type="SUPFAM" id="SSF81901">
    <property type="entry name" value="HCP-like"/>
    <property type="match status" value="1"/>
</dbReference>
<evidence type="ECO:0000313" key="4">
    <source>
        <dbReference type="EMBL" id="GBC03492.1"/>
    </source>
</evidence>
<evidence type="ECO:0000256" key="1">
    <source>
        <dbReference type="PROSITE-ProRule" id="PRU10141"/>
    </source>
</evidence>
<dbReference type="PANTHER" id="PTHR44329:SF293">
    <property type="entry name" value="MITOGEN-ACTIVATED PROTEIN KINASE KINASE KINASE"/>
    <property type="match status" value="1"/>
</dbReference>
<dbReference type="AlphaFoldDB" id="A0A2Z6S496"/>
<reference evidence="5" key="2">
    <citation type="submission" date="2019-10" db="EMBL/GenBank/DDBJ databases">
        <title>Conservation and host-specific expression of non-tandemly repeated heterogenous ribosome RNA gene in arbuscular mycorrhizal fungi.</title>
        <authorList>
            <person name="Maeda T."/>
            <person name="Kobayashi Y."/>
            <person name="Nakagawa T."/>
            <person name="Ezawa T."/>
            <person name="Yamaguchi K."/>
            <person name="Bino T."/>
            <person name="Nishimoto Y."/>
            <person name="Shigenobu S."/>
            <person name="Kawaguchi M."/>
        </authorList>
    </citation>
    <scope>NUCLEOTIDE SEQUENCE</scope>
    <source>
        <strain evidence="5">HR1</strain>
    </source>
</reference>
<keyword evidence="6" id="KW-1185">Reference proteome</keyword>
<proteinExistence type="predicted"/>
<name>A0A2Z6S496_9GLOM</name>
<dbReference type="InterPro" id="IPR000719">
    <property type="entry name" value="Prot_kinase_dom"/>
</dbReference>
<organism evidence="4 6">
    <name type="scientific">Rhizophagus clarus</name>
    <dbReference type="NCBI Taxonomy" id="94130"/>
    <lineage>
        <taxon>Eukaryota</taxon>
        <taxon>Fungi</taxon>
        <taxon>Fungi incertae sedis</taxon>
        <taxon>Mucoromycota</taxon>
        <taxon>Glomeromycotina</taxon>
        <taxon>Glomeromycetes</taxon>
        <taxon>Glomerales</taxon>
        <taxon>Glomeraceae</taxon>
        <taxon>Rhizophagus</taxon>
    </lineage>
</organism>
<keyword evidence="1" id="KW-0067">ATP-binding</keyword>
<feature type="region of interest" description="Disordered" evidence="2">
    <location>
        <begin position="321"/>
        <end position="340"/>
    </location>
</feature>
<dbReference type="PROSITE" id="PS50011">
    <property type="entry name" value="PROTEIN_KINASE_DOM"/>
    <property type="match status" value="1"/>
</dbReference>
<gene>
    <name evidence="5" type="ORF">RCL2_001989400</name>
    <name evidence="4" type="ORF">RclHR1_05150002</name>
</gene>
<dbReference type="SMART" id="SM00671">
    <property type="entry name" value="SEL1"/>
    <property type="match status" value="4"/>
</dbReference>
<dbReference type="Gene3D" id="1.25.40.10">
    <property type="entry name" value="Tetratricopeptide repeat domain"/>
    <property type="match status" value="1"/>
</dbReference>
<sequence length="595" mass="69013">MSSNVETENPIDWIEEAIAKRHLKYYEYKHFSDIKEIGVGGFGKVYRAKWKHTEQYLALKSVFNLNSATVKELSHELDLHREVHFHDNVITFCGVTKLTSDNEIDRSKNYLLVMEYADGGSLRKYLKNSFSELTWETKYSLAYQLACAVLCLHEEEIIHRDLHSGNILVHQNIIKLADFGLSKRIEASSKKHSNLFGVIPYIDPKRFANEDIKYSLTEKSDVYSVGVLLWEISSGRRPFYNYEYDVGLAIKLHSGVRESIITDTPAEYSKLYTECWDGEPDNRPSIIEVVKRLKKMIEENDKKLTKNIPQPNMLKVIEENDIKNSSSHKKSSQLIQTLSHTKESESNKVIKDHEIEKALVNEIVKSNKVNEGHKIKKTLVNEIVELIFKEINEEKDIRNQLIYDNLGSKKITLLEIYDWLQNNQNEPNFIFLLGYFNYFEIGTDQNYEEAFKLFTKASKENHILSQYYVGLCYEFGHGTGKDEKLAFKYFKKIADENYALGQLKTGYFYYKGINTKKNLNIALIWYQKAANNGNLMAMSNLGKMYKNGEGTDKDIDKAIYWCKKSFEGGNQNEQAIFEKLTKIKDRKRSNTCKIG</sequence>
<keyword evidence="1" id="KW-0547">Nucleotide-binding</keyword>
<dbReference type="InterPro" id="IPR051681">
    <property type="entry name" value="Ser/Thr_Kinases-Pseudokinases"/>
</dbReference>
<dbReference type="InterPro" id="IPR017441">
    <property type="entry name" value="Protein_kinase_ATP_BS"/>
</dbReference>
<comment type="caution">
    <text evidence="4">The sequence shown here is derived from an EMBL/GenBank/DDBJ whole genome shotgun (WGS) entry which is preliminary data.</text>
</comment>